<keyword evidence="19" id="KW-1185">Reference proteome</keyword>
<dbReference type="PROSITE" id="PS00966">
    <property type="entry name" value="PMI_I_2"/>
    <property type="match status" value="1"/>
</dbReference>
<comment type="function">
    <text evidence="2">Involved in the synthesis of the GDP-mannose and dolichol-phosphate-mannose required for a number of critical mannosyl transfer reactions.</text>
</comment>
<evidence type="ECO:0000313" key="19">
    <source>
        <dbReference type="Proteomes" id="UP000283269"/>
    </source>
</evidence>
<comment type="pathway">
    <text evidence="3 14">Nucleotide-sugar biosynthesis; GDP-alpha-D-mannose biosynthesis; alpha-D-mannose 1-phosphate from D-fructose 6-phosphate: step 1/2.</text>
</comment>
<evidence type="ECO:0000256" key="2">
    <source>
        <dbReference type="ARBA" id="ARBA00002564"/>
    </source>
</evidence>
<feature type="binding site" evidence="11">
    <location>
        <position position="139"/>
    </location>
    <ligand>
        <name>Zn(2+)</name>
        <dbReference type="ChEBI" id="CHEBI:29105"/>
    </ligand>
</feature>
<dbReference type="NCBIfam" id="TIGR00218">
    <property type="entry name" value="manA"/>
    <property type="match status" value="1"/>
</dbReference>
<dbReference type="InterPro" id="IPR046457">
    <property type="entry name" value="PMI_typeI_cat"/>
</dbReference>
<evidence type="ECO:0000259" key="17">
    <source>
        <dbReference type="Pfam" id="PF20512"/>
    </source>
</evidence>
<dbReference type="AlphaFoldDB" id="A0A409XDC1"/>
<dbReference type="InterPro" id="IPR046458">
    <property type="entry name" value="PMI_typeI_hel"/>
</dbReference>
<dbReference type="PANTHER" id="PTHR10309">
    <property type="entry name" value="MANNOSE-6-PHOSPHATE ISOMERASE"/>
    <property type="match status" value="1"/>
</dbReference>
<dbReference type="InterPro" id="IPR001250">
    <property type="entry name" value="Man6P_Isoase-1"/>
</dbReference>
<dbReference type="Pfam" id="PF01238">
    <property type="entry name" value="PMI_typeI_C"/>
    <property type="match status" value="1"/>
</dbReference>
<dbReference type="Gene3D" id="1.10.441.10">
    <property type="entry name" value="Phosphomannose Isomerase, domain 2"/>
    <property type="match status" value="1"/>
</dbReference>
<comment type="cofactor">
    <cofactor evidence="11 12">
        <name>Zn(2+)</name>
        <dbReference type="ChEBI" id="CHEBI:29105"/>
    </cofactor>
    <text evidence="11 12">Binds 1 zinc ion per subunit.</text>
</comment>
<comment type="caution">
    <text evidence="18">The sequence shown here is derived from an EMBL/GenBank/DDBJ whole genome shotgun (WGS) entry which is preliminary data.</text>
</comment>
<dbReference type="InterPro" id="IPR011051">
    <property type="entry name" value="RmlC_Cupin_sf"/>
</dbReference>
<evidence type="ECO:0000256" key="10">
    <source>
        <dbReference type="PIRSR" id="PIRSR001480-1"/>
    </source>
</evidence>
<evidence type="ECO:0000259" key="15">
    <source>
        <dbReference type="Pfam" id="PF01238"/>
    </source>
</evidence>
<dbReference type="FunCoup" id="A0A409XDC1">
    <property type="interactions" value="383"/>
</dbReference>
<protein>
    <recommendedName>
        <fullName evidence="6 12">Mannose-6-phosphate isomerase</fullName>
        <ecNumber evidence="5 12">5.3.1.8</ecNumber>
    </recommendedName>
</protein>
<feature type="active site" evidence="10">
    <location>
        <position position="299"/>
    </location>
</feature>
<evidence type="ECO:0000256" key="12">
    <source>
        <dbReference type="RuleBase" id="RU000611"/>
    </source>
</evidence>
<sequence length="433" mass="47094">MSSSQAVFKILPTTQQYDWGKTGKNSKVAQFASASQIPGFKIDEGSPYAELWMGTHPKSPSHVRSSNQVLSEHLAQHSELIGTPIIEKFDAANGNLPFLFKVLSIEKVLSIQTHPDKKTAEALHAQFPDIYKDPNHKPEMALAITPFQALCGFRPLPEIAAYLNSTPELKSLLPPPIVDEFLKISNSTTPAGPEEKAALKNLFASLMMADETAIKTKSGALVARYKSGEAYHGEDPDVVKLVLTLDKQFPGDIGIFCAYVLNYVHLRPGEAIFLGAGEPHAYVSGECIECMANSDNVIRAGFTPKLRDIPNLVSGLTYNATPPSNHVVNTERFRNASSASTLYDPPIPEFSVVRVKLSSEGDKKKDSEIHPPLGGPSIVIVTEGHGKVRWNSDADTLDIGLGDVFFIGAATQVEFISEGDSDFVLYRAFVEAV</sequence>
<proteinExistence type="inferred from homology"/>
<reference evidence="18 19" key="1">
    <citation type="journal article" date="2018" name="Evol. Lett.">
        <title>Horizontal gene cluster transfer increased hallucinogenic mushroom diversity.</title>
        <authorList>
            <person name="Reynolds H.T."/>
            <person name="Vijayakumar V."/>
            <person name="Gluck-Thaler E."/>
            <person name="Korotkin H.B."/>
            <person name="Matheny P.B."/>
            <person name="Slot J.C."/>
        </authorList>
    </citation>
    <scope>NUCLEOTIDE SEQUENCE [LARGE SCALE GENOMIC DNA]</scope>
    <source>
        <strain evidence="18 19">2631</strain>
    </source>
</reference>
<dbReference type="STRING" id="93625.A0A409XDC1"/>
<evidence type="ECO:0000259" key="16">
    <source>
        <dbReference type="Pfam" id="PF20511"/>
    </source>
</evidence>
<dbReference type="PRINTS" id="PR00714">
    <property type="entry name" value="MAN6PISMRASE"/>
</dbReference>
<evidence type="ECO:0000256" key="6">
    <source>
        <dbReference type="ARBA" id="ARBA00018236"/>
    </source>
</evidence>
<organism evidence="18 19">
    <name type="scientific">Psilocybe cyanescens</name>
    <dbReference type="NCBI Taxonomy" id="93625"/>
    <lineage>
        <taxon>Eukaryota</taxon>
        <taxon>Fungi</taxon>
        <taxon>Dikarya</taxon>
        <taxon>Basidiomycota</taxon>
        <taxon>Agaricomycotina</taxon>
        <taxon>Agaricomycetes</taxon>
        <taxon>Agaricomycetidae</taxon>
        <taxon>Agaricales</taxon>
        <taxon>Agaricineae</taxon>
        <taxon>Strophariaceae</taxon>
        <taxon>Psilocybe</taxon>
    </lineage>
</organism>
<evidence type="ECO:0000256" key="9">
    <source>
        <dbReference type="ARBA" id="ARBA00023235"/>
    </source>
</evidence>
<dbReference type="GO" id="GO:0005829">
    <property type="term" value="C:cytosol"/>
    <property type="evidence" value="ECO:0007669"/>
    <property type="project" value="TreeGrafter"/>
</dbReference>
<dbReference type="GO" id="GO:0004476">
    <property type="term" value="F:mannose-6-phosphate isomerase activity"/>
    <property type="evidence" value="ECO:0007669"/>
    <property type="project" value="UniProtKB-EC"/>
</dbReference>
<evidence type="ECO:0000313" key="18">
    <source>
        <dbReference type="EMBL" id="PPQ88740.1"/>
    </source>
</evidence>
<feature type="binding site" evidence="11">
    <location>
        <position position="114"/>
    </location>
    <ligand>
        <name>Zn(2+)</name>
        <dbReference type="ChEBI" id="CHEBI:29105"/>
    </ligand>
</feature>
<dbReference type="UniPathway" id="UPA00126">
    <property type="reaction ID" value="UER00423"/>
</dbReference>
<feature type="domain" description="Phosphomannose isomerase type I catalytic" evidence="16">
    <location>
        <begin position="7"/>
        <end position="156"/>
    </location>
</feature>
<evidence type="ECO:0000256" key="5">
    <source>
        <dbReference type="ARBA" id="ARBA00011956"/>
    </source>
</evidence>
<feature type="domain" description="Phosphomannose isomerase type I helical insertion" evidence="17">
    <location>
        <begin position="191"/>
        <end position="261"/>
    </location>
</feature>
<dbReference type="InterPro" id="IPR046456">
    <property type="entry name" value="PMI_typeI_C"/>
</dbReference>
<dbReference type="CDD" id="cd07011">
    <property type="entry name" value="cupin_PMI_type_I_N"/>
    <property type="match status" value="1"/>
</dbReference>
<dbReference type="InParanoid" id="A0A409XDC1"/>
<keyword evidence="7 11" id="KW-0479">Metal-binding</keyword>
<evidence type="ECO:0000256" key="1">
    <source>
        <dbReference type="ARBA" id="ARBA00000757"/>
    </source>
</evidence>
<keyword evidence="9 12" id="KW-0413">Isomerase</keyword>
<gene>
    <name evidence="18" type="ORF">CVT25_008547</name>
</gene>
<evidence type="ECO:0000256" key="13">
    <source>
        <dbReference type="RuleBase" id="RU004189"/>
    </source>
</evidence>
<dbReference type="Pfam" id="PF20512">
    <property type="entry name" value="PMI_typeI_hel"/>
    <property type="match status" value="1"/>
</dbReference>
<dbReference type="SUPFAM" id="SSF51182">
    <property type="entry name" value="RmlC-like cupins"/>
    <property type="match status" value="1"/>
</dbReference>
<dbReference type="GO" id="GO:0008270">
    <property type="term" value="F:zinc ion binding"/>
    <property type="evidence" value="ECO:0007669"/>
    <property type="project" value="InterPro"/>
</dbReference>
<dbReference type="InterPro" id="IPR016305">
    <property type="entry name" value="Mannose-6-P_Isomerase"/>
</dbReference>
<evidence type="ECO:0000256" key="11">
    <source>
        <dbReference type="PIRSR" id="PIRSR001480-2"/>
    </source>
</evidence>
<evidence type="ECO:0000256" key="14">
    <source>
        <dbReference type="RuleBase" id="RU004248"/>
    </source>
</evidence>
<comment type="catalytic activity">
    <reaction evidence="1 12">
        <text>D-mannose 6-phosphate = D-fructose 6-phosphate</text>
        <dbReference type="Rhea" id="RHEA:12356"/>
        <dbReference type="ChEBI" id="CHEBI:58735"/>
        <dbReference type="ChEBI" id="CHEBI:61527"/>
        <dbReference type="EC" id="5.3.1.8"/>
    </reaction>
</comment>
<feature type="domain" description="Phosphomannose isomerase type I C-terminal" evidence="15">
    <location>
        <begin position="340"/>
        <end position="388"/>
    </location>
</feature>
<keyword evidence="8 11" id="KW-0862">Zinc</keyword>
<dbReference type="Proteomes" id="UP000283269">
    <property type="component" value="Unassembled WGS sequence"/>
</dbReference>
<comment type="similarity">
    <text evidence="4 13">Belongs to the mannose-6-phosphate isomerase type 1 family.</text>
</comment>
<dbReference type="PROSITE" id="PS00965">
    <property type="entry name" value="PMI_I_1"/>
    <property type="match status" value="1"/>
</dbReference>
<dbReference type="EMBL" id="NHYD01002038">
    <property type="protein sequence ID" value="PPQ88740.1"/>
    <property type="molecule type" value="Genomic_DNA"/>
</dbReference>
<evidence type="ECO:0000256" key="3">
    <source>
        <dbReference type="ARBA" id="ARBA00004666"/>
    </source>
</evidence>
<evidence type="ECO:0000256" key="7">
    <source>
        <dbReference type="ARBA" id="ARBA00022723"/>
    </source>
</evidence>
<dbReference type="EC" id="5.3.1.8" evidence="5 12"/>
<evidence type="ECO:0000256" key="8">
    <source>
        <dbReference type="ARBA" id="ARBA00022833"/>
    </source>
</evidence>
<evidence type="ECO:0000256" key="4">
    <source>
        <dbReference type="ARBA" id="ARBA00010772"/>
    </source>
</evidence>
<dbReference type="InterPro" id="IPR018050">
    <property type="entry name" value="Pmannose_isomerase-type1_CS"/>
</dbReference>
<feature type="binding site" evidence="11">
    <location>
        <position position="280"/>
    </location>
    <ligand>
        <name>Zn(2+)</name>
        <dbReference type="ChEBI" id="CHEBI:29105"/>
    </ligand>
</feature>
<feature type="binding site" evidence="11">
    <location>
        <position position="112"/>
    </location>
    <ligand>
        <name>Zn(2+)</name>
        <dbReference type="ChEBI" id="CHEBI:29105"/>
    </ligand>
</feature>
<dbReference type="Gene3D" id="2.60.120.10">
    <property type="entry name" value="Jelly Rolls"/>
    <property type="match status" value="2"/>
</dbReference>
<dbReference type="InterPro" id="IPR014710">
    <property type="entry name" value="RmlC-like_jellyroll"/>
</dbReference>
<dbReference type="GO" id="GO:0009298">
    <property type="term" value="P:GDP-mannose biosynthetic process"/>
    <property type="evidence" value="ECO:0007669"/>
    <property type="project" value="UniProtKB-UniPathway"/>
</dbReference>
<name>A0A409XDC1_PSICY</name>
<dbReference type="GO" id="GO:0005975">
    <property type="term" value="P:carbohydrate metabolic process"/>
    <property type="evidence" value="ECO:0007669"/>
    <property type="project" value="InterPro"/>
</dbReference>
<dbReference type="PANTHER" id="PTHR10309:SF0">
    <property type="entry name" value="MANNOSE-6-PHOSPHATE ISOMERASE"/>
    <property type="match status" value="1"/>
</dbReference>
<dbReference type="Pfam" id="PF20511">
    <property type="entry name" value="PMI_typeI_cat"/>
    <property type="match status" value="1"/>
</dbReference>
<accession>A0A409XDC1</accession>
<dbReference type="OrthoDB" id="6605218at2759"/>
<dbReference type="PIRSF" id="PIRSF001480">
    <property type="entry name" value="Mannose-6-phosphate_isomerase"/>
    <property type="match status" value="1"/>
</dbReference>